<sequence length="151" mass="17273">MESTLLEMLNQQEVEPDVWTMNSTLRAFGNSGQIEMLEKCYEKFHFAGVRPNIKTFNIQLDSQGRRGQPNCVKLYSLSKGLRYLQSCPKGIILKQREYIKDLLNFYKFPEDGTPIIHGLALSALQGTKEEIRKKAIRKLMDAVDTDLTSLS</sequence>
<dbReference type="Proteomes" id="UP001237642">
    <property type="component" value="Unassembled WGS sequence"/>
</dbReference>
<organism evidence="3 4">
    <name type="scientific">Heracleum sosnowskyi</name>
    <dbReference type="NCBI Taxonomy" id="360622"/>
    <lineage>
        <taxon>Eukaryota</taxon>
        <taxon>Viridiplantae</taxon>
        <taxon>Streptophyta</taxon>
        <taxon>Embryophyta</taxon>
        <taxon>Tracheophyta</taxon>
        <taxon>Spermatophyta</taxon>
        <taxon>Magnoliopsida</taxon>
        <taxon>eudicotyledons</taxon>
        <taxon>Gunneridae</taxon>
        <taxon>Pentapetalae</taxon>
        <taxon>asterids</taxon>
        <taxon>campanulids</taxon>
        <taxon>Apiales</taxon>
        <taxon>Apiaceae</taxon>
        <taxon>Apioideae</taxon>
        <taxon>apioid superclade</taxon>
        <taxon>Tordylieae</taxon>
        <taxon>Tordyliinae</taxon>
        <taxon>Heracleum</taxon>
    </lineage>
</organism>
<keyword evidence="1" id="KW-0677">Repeat</keyword>
<evidence type="ECO:0000313" key="3">
    <source>
        <dbReference type="EMBL" id="KAK1400596.1"/>
    </source>
</evidence>
<name>A0AAD8JBB9_9APIA</name>
<dbReference type="InterPro" id="IPR002885">
    <property type="entry name" value="PPR_rpt"/>
</dbReference>
<dbReference type="EMBL" id="JAUIZM010000001">
    <property type="protein sequence ID" value="KAK1400596.1"/>
    <property type="molecule type" value="Genomic_DNA"/>
</dbReference>
<evidence type="ECO:0000256" key="2">
    <source>
        <dbReference type="PROSITE-ProRule" id="PRU00708"/>
    </source>
</evidence>
<dbReference type="AlphaFoldDB" id="A0AAD8JBB9"/>
<comment type="caution">
    <text evidence="3">The sequence shown here is derived from an EMBL/GenBank/DDBJ whole genome shotgun (WGS) entry which is preliminary data.</text>
</comment>
<proteinExistence type="predicted"/>
<dbReference type="Pfam" id="PF13812">
    <property type="entry name" value="PPR_3"/>
    <property type="match status" value="1"/>
</dbReference>
<protein>
    <submittedName>
        <fullName evidence="3">Uncharacterized protein</fullName>
    </submittedName>
</protein>
<keyword evidence="4" id="KW-1185">Reference proteome</keyword>
<reference evidence="3" key="1">
    <citation type="submission" date="2023-02" db="EMBL/GenBank/DDBJ databases">
        <title>Genome of toxic invasive species Heracleum sosnowskyi carries increased number of genes despite the absence of recent whole-genome duplications.</title>
        <authorList>
            <person name="Schelkunov M."/>
            <person name="Shtratnikova V."/>
            <person name="Makarenko M."/>
            <person name="Klepikova A."/>
            <person name="Omelchenko D."/>
            <person name="Novikova G."/>
            <person name="Obukhova E."/>
            <person name="Bogdanov V."/>
            <person name="Penin A."/>
            <person name="Logacheva M."/>
        </authorList>
    </citation>
    <scope>NUCLEOTIDE SEQUENCE</scope>
    <source>
        <strain evidence="3">Hsosn_3</strain>
        <tissue evidence="3">Leaf</tissue>
    </source>
</reference>
<dbReference type="InterPro" id="IPR011990">
    <property type="entry name" value="TPR-like_helical_dom_sf"/>
</dbReference>
<reference evidence="3" key="2">
    <citation type="submission" date="2023-05" db="EMBL/GenBank/DDBJ databases">
        <authorList>
            <person name="Schelkunov M.I."/>
        </authorList>
    </citation>
    <scope>NUCLEOTIDE SEQUENCE</scope>
    <source>
        <strain evidence="3">Hsosn_3</strain>
        <tissue evidence="3">Leaf</tissue>
    </source>
</reference>
<accession>A0AAD8JBB9</accession>
<dbReference type="PROSITE" id="PS51375">
    <property type="entry name" value="PPR"/>
    <property type="match status" value="1"/>
</dbReference>
<dbReference type="Gene3D" id="1.25.40.10">
    <property type="entry name" value="Tetratricopeptide repeat domain"/>
    <property type="match status" value="1"/>
</dbReference>
<evidence type="ECO:0000313" key="4">
    <source>
        <dbReference type="Proteomes" id="UP001237642"/>
    </source>
</evidence>
<evidence type="ECO:0000256" key="1">
    <source>
        <dbReference type="ARBA" id="ARBA00022737"/>
    </source>
</evidence>
<feature type="repeat" description="PPR" evidence="2">
    <location>
        <begin position="17"/>
        <end position="51"/>
    </location>
</feature>
<gene>
    <name evidence="3" type="ORF">POM88_000201</name>
</gene>